<evidence type="ECO:0000313" key="2">
    <source>
        <dbReference type="RefSeq" id="XP_014673623.1"/>
    </source>
</evidence>
<gene>
    <name evidence="2" type="primary">LOC106813894</name>
</gene>
<reference evidence="2" key="1">
    <citation type="submission" date="2025-08" db="UniProtKB">
        <authorList>
            <consortium name="RefSeq"/>
        </authorList>
    </citation>
    <scope>IDENTIFICATION</scope>
</reference>
<organism evidence="1 2">
    <name type="scientific">Priapulus caudatus</name>
    <name type="common">Priapulid worm</name>
    <dbReference type="NCBI Taxonomy" id="37621"/>
    <lineage>
        <taxon>Eukaryota</taxon>
        <taxon>Metazoa</taxon>
        <taxon>Ecdysozoa</taxon>
        <taxon>Scalidophora</taxon>
        <taxon>Priapulida</taxon>
        <taxon>Priapulimorpha</taxon>
        <taxon>Priapulimorphida</taxon>
        <taxon>Priapulidae</taxon>
        <taxon>Priapulus</taxon>
    </lineage>
</organism>
<keyword evidence="1" id="KW-1185">Reference proteome</keyword>
<evidence type="ECO:0000313" key="1">
    <source>
        <dbReference type="Proteomes" id="UP000695022"/>
    </source>
</evidence>
<sequence>MNSYFQDQYFKQHSLNTDVHVKLKDVELLKKEPYEQLVQSLISGAQVLDHSKSPCESDFIPDTKAVTYVMYIKMDDPKDVANWMEVAKCFRVWDLDVRGQHNSMWRLHMRGNPLFVVGVPASPYSSFKPGDVAPILLQPANQKTGSS</sequence>
<proteinExistence type="predicted"/>
<protein>
    <submittedName>
        <fullName evidence="2">Protein O-linked-mannose beta-1,2-N-acetylglucosaminyltransferase 1-like</fullName>
    </submittedName>
</protein>
<dbReference type="InterPro" id="IPR052463">
    <property type="entry name" value="O-linked_mannose_GnT"/>
</dbReference>
<accession>A0ABM1EN52</accession>
<dbReference type="GeneID" id="106813894"/>
<name>A0ABM1EN52_PRICU</name>
<dbReference type="Proteomes" id="UP000695022">
    <property type="component" value="Unplaced"/>
</dbReference>
<dbReference type="PANTHER" id="PTHR46396">
    <property type="entry name" value="PROTEIN O-LINKED-MANNOSE BETA-1,2-N-ACETYLGLUCOSAMINYLTRANSFERASE 1"/>
    <property type="match status" value="1"/>
</dbReference>
<dbReference type="PANTHER" id="PTHR46396:SF1">
    <property type="entry name" value="PROTEIN O-LINKED-MANNOSE BETA-1,2-N-ACETYLGLUCOSAMINYLTRANSFERASE 1"/>
    <property type="match status" value="1"/>
</dbReference>
<dbReference type="RefSeq" id="XP_014673623.1">
    <property type="nucleotide sequence ID" value="XM_014818137.1"/>
</dbReference>